<dbReference type="Proteomes" id="UP001164100">
    <property type="component" value="Chromosome"/>
</dbReference>
<sequence>MNRDFKDELEVHTMDIWELATKIRQEARSKRKIRINLTRSAKMYNWIQEPKGKDKEIIEKYYCGVKIIMNDGKILLENVYTLEEIYLKIDELAESLNMEKIDEYYYVPKNKTGADLKNKNQSDLGKFVYNQLGIGAKVWFIENVKEWFWLHKEDGMIKLETGEEFY</sequence>
<reference evidence="1" key="1">
    <citation type="journal article" date="2022" name="Front. Microbiol.">
        <title>Species classification and novel plasmid identifications in Arcobacter cryaerophilus and Arcobacter cryaerophilus-like organisms.</title>
        <authorList>
            <person name="Zhou G."/>
            <person name="Wang M."/>
            <person name="Wang H."/>
            <person name="Chen X."/>
            <person name="Gu Y."/>
            <person name="Shao Z."/>
            <person name="Zhang J."/>
            <person name="Zhang M."/>
        </authorList>
    </citation>
    <scope>NUCLEOTIDE SEQUENCE</scope>
    <source>
        <strain evidence="1">ICDCAC48</strain>
    </source>
</reference>
<accession>A0AA46RZQ2</accession>
<name>A0AA46RZQ2_9BACT</name>
<dbReference type="AlphaFoldDB" id="A0AA46RZQ2"/>
<gene>
    <name evidence="1" type="ORF">NGX11_06445</name>
</gene>
<evidence type="ECO:0000313" key="1">
    <source>
        <dbReference type="EMBL" id="UYF42547.1"/>
    </source>
</evidence>
<dbReference type="RefSeq" id="WP_263514161.1">
    <property type="nucleotide sequence ID" value="NZ_CP099556.1"/>
</dbReference>
<organism evidence="1 2">
    <name type="scientific">Aliarcobacter cryaerophilus</name>
    <dbReference type="NCBI Taxonomy" id="28198"/>
    <lineage>
        <taxon>Bacteria</taxon>
        <taxon>Pseudomonadati</taxon>
        <taxon>Campylobacterota</taxon>
        <taxon>Epsilonproteobacteria</taxon>
        <taxon>Campylobacterales</taxon>
        <taxon>Arcobacteraceae</taxon>
        <taxon>Aliarcobacter</taxon>
    </lineage>
</organism>
<proteinExistence type="predicted"/>
<dbReference type="EMBL" id="CP099556">
    <property type="protein sequence ID" value="UYF42547.1"/>
    <property type="molecule type" value="Genomic_DNA"/>
</dbReference>
<evidence type="ECO:0000313" key="2">
    <source>
        <dbReference type="Proteomes" id="UP001164100"/>
    </source>
</evidence>
<protein>
    <submittedName>
        <fullName evidence="1">Uncharacterized protein</fullName>
    </submittedName>
</protein>